<dbReference type="GeneID" id="81471954"/>
<protein>
    <recommendedName>
        <fullName evidence="5">Transmembrane protein</fullName>
    </recommendedName>
</protein>
<keyword evidence="2" id="KW-0812">Transmembrane</keyword>
<sequence>MLDTIQQTHTVQGAQDAMNARDNEEQVDPPTRRLRYADRDKTVFEEFAEHLDAEILVKDEDQTGQPPANARGIKDQSDAYVREVVLIRHMSHAELVARIQALRQNLREMMSPPDYDDLMRQLAAVSSAQAAQVANAPQPPLDGQPVSPLDPLQYLREEAKALLDRAYRRYVLLPKVEQQRSAISGRMLRWVGGAAFGLWALLFLYRYTGMAWLGTVSIAYLTAAIAGSVGATVSTLMRLQKLDTRREPLMLWMSLQEGAISLWLSPILGALFGLLFLLLMRSGLVSGTLFPDFELEHWQRGGLHLDLNQCPGNEACGGLYRDYTWLIMWTFAAGWAERLVPDVLNRLTSQTLTYVRDGGAK</sequence>
<dbReference type="Proteomes" id="UP000515838">
    <property type="component" value="Chromosome"/>
</dbReference>
<keyword evidence="2" id="KW-0472">Membrane</keyword>
<gene>
    <name evidence="3" type="ORF">IAE60_13300</name>
</gene>
<organism evidence="3 4">
    <name type="scientific">Pseudoxanthomonas mexicana</name>
    <dbReference type="NCBI Taxonomy" id="128785"/>
    <lineage>
        <taxon>Bacteria</taxon>
        <taxon>Pseudomonadati</taxon>
        <taxon>Pseudomonadota</taxon>
        <taxon>Gammaproteobacteria</taxon>
        <taxon>Lysobacterales</taxon>
        <taxon>Lysobacteraceae</taxon>
        <taxon>Pseudoxanthomonas</taxon>
    </lineage>
</organism>
<keyword evidence="2" id="KW-1133">Transmembrane helix</keyword>
<feature type="transmembrane region" description="Helical" evidence="2">
    <location>
        <begin position="187"/>
        <end position="205"/>
    </location>
</feature>
<evidence type="ECO:0000313" key="3">
    <source>
        <dbReference type="EMBL" id="QNN76909.1"/>
    </source>
</evidence>
<evidence type="ECO:0000256" key="2">
    <source>
        <dbReference type="SAM" id="Phobius"/>
    </source>
</evidence>
<dbReference type="EMBL" id="CP060731">
    <property type="protein sequence ID" value="QNN76909.1"/>
    <property type="molecule type" value="Genomic_DNA"/>
</dbReference>
<dbReference type="RefSeq" id="WP_187572633.1">
    <property type="nucleotide sequence ID" value="NZ_CP060731.1"/>
</dbReference>
<feature type="region of interest" description="Disordered" evidence="1">
    <location>
        <begin position="1"/>
        <end position="31"/>
    </location>
</feature>
<feature type="compositionally biased region" description="Polar residues" evidence="1">
    <location>
        <begin position="1"/>
        <end position="13"/>
    </location>
</feature>
<proteinExistence type="predicted"/>
<feature type="transmembrane region" description="Helical" evidence="2">
    <location>
        <begin position="260"/>
        <end position="280"/>
    </location>
</feature>
<dbReference type="AlphaFoldDB" id="A0A7G9T9Y4"/>
<reference evidence="3 4" key="1">
    <citation type="submission" date="2020-08" db="EMBL/GenBank/DDBJ databases">
        <title>Streptomycin Non-resistant strain, P. mexicana.</title>
        <authorList>
            <person name="Ganesh-Kumar S."/>
            <person name="Zhe T."/>
            <person name="Yu Z."/>
            <person name="Min Y."/>
        </authorList>
    </citation>
    <scope>NUCLEOTIDE SEQUENCE [LARGE SCALE GENOMIC DNA]</scope>
    <source>
        <strain evidence="3 4">GTZY2</strain>
    </source>
</reference>
<evidence type="ECO:0008006" key="5">
    <source>
        <dbReference type="Google" id="ProtNLM"/>
    </source>
</evidence>
<feature type="transmembrane region" description="Helical" evidence="2">
    <location>
        <begin position="217"/>
        <end position="239"/>
    </location>
</feature>
<accession>A0A7G9T9Y4</accession>
<name>A0A7G9T9Y4_PSEMX</name>
<evidence type="ECO:0000313" key="4">
    <source>
        <dbReference type="Proteomes" id="UP000515838"/>
    </source>
</evidence>
<evidence type="ECO:0000256" key="1">
    <source>
        <dbReference type="SAM" id="MobiDB-lite"/>
    </source>
</evidence>